<evidence type="ECO:0000313" key="7">
    <source>
        <dbReference type="EMBL" id="NJP01579.1"/>
    </source>
</evidence>
<dbReference type="InterPro" id="IPR027417">
    <property type="entry name" value="P-loop_NTPase"/>
</dbReference>
<evidence type="ECO:0000259" key="6">
    <source>
        <dbReference type="PROSITE" id="PS51198"/>
    </source>
</evidence>
<dbReference type="Gene3D" id="3.40.50.300">
    <property type="entry name" value="P-loop containing nucleotide triphosphate hydrolases"/>
    <property type="match status" value="2"/>
</dbReference>
<evidence type="ECO:0000256" key="2">
    <source>
        <dbReference type="ARBA" id="ARBA00022801"/>
    </source>
</evidence>
<feature type="binding site" evidence="5">
    <location>
        <begin position="29"/>
        <end position="36"/>
    </location>
    <ligand>
        <name>ATP</name>
        <dbReference type="ChEBI" id="CHEBI:30616"/>
    </ligand>
</feature>
<protein>
    <submittedName>
        <fullName evidence="7">AAA family ATPase</fullName>
    </submittedName>
</protein>
<sequence length="473" mass="53315">MKALINVKPSPEQLALFSRSSAGVEVIRGAAGSGKTTTALLKLRSAAGFYLNREKKRKTPGLVNILVLTFNRTLRGYIAELTERQFVNEPLVNLDFYTFNKWAKHLTGAQTIIDIAETAGHLKSLAGRMKMDVDFVVDEAGYVLGRFAPENLDDYLTARRDGRGITPRMERPARQRLLDEVIRPYNEMKKAKNLRDWNDLAATLSDQTLRRYDVIVVDETQDFSANEIRAVLNQRSEDATVTFVLDSAQRIYSRNFTWSEVGVTLRPEKSSRLQTNYRNTREIAQFASALLTGLTLDDNGTMPNFDNARSNGVKPMVVTGEYPDQLKWAVNYLKGIDLEKESVAFLHPRIWFRDLKPMLRSLKLGYVELTGEPNWPQGTENIALCSVHSSKGLEFDHVIMIGLDGSILDIPAPKDDADDEQGNDEYELSTRLRRLIAMGVGRARESVVVGFKTSDTPDIMRLIDSDLYTEVKV</sequence>
<dbReference type="InterPro" id="IPR014016">
    <property type="entry name" value="UvrD-like_ATP-bd"/>
</dbReference>
<reference evidence="7 8" key="1">
    <citation type="submission" date="2020-03" db="EMBL/GenBank/DDBJ databases">
        <authorList>
            <person name="Wang L."/>
            <person name="He N."/>
            <person name="Li Y."/>
            <person name="Fang Y."/>
            <person name="Zhang F."/>
        </authorList>
    </citation>
    <scope>NUCLEOTIDE SEQUENCE [LARGE SCALE GENOMIC DNA]</scope>
    <source>
        <strain evidence="8">hsmgli-8</strain>
    </source>
</reference>
<dbReference type="SUPFAM" id="SSF52540">
    <property type="entry name" value="P-loop containing nucleoside triphosphate hydrolases"/>
    <property type="match status" value="1"/>
</dbReference>
<keyword evidence="1 5" id="KW-0547">Nucleotide-binding</keyword>
<name>A0ABX0YHC2_9PSED</name>
<keyword evidence="4 5" id="KW-0067">ATP-binding</keyword>
<keyword evidence="8" id="KW-1185">Reference proteome</keyword>
<evidence type="ECO:0000256" key="4">
    <source>
        <dbReference type="ARBA" id="ARBA00022840"/>
    </source>
</evidence>
<evidence type="ECO:0000256" key="1">
    <source>
        <dbReference type="ARBA" id="ARBA00022741"/>
    </source>
</evidence>
<comment type="caution">
    <text evidence="7">The sequence shown here is derived from an EMBL/GenBank/DDBJ whole genome shotgun (WGS) entry which is preliminary data.</text>
</comment>
<proteinExistence type="predicted"/>
<accession>A0ABX0YHC2</accession>
<dbReference type="PANTHER" id="PTHR11070">
    <property type="entry name" value="UVRD / RECB / PCRA DNA HELICASE FAMILY MEMBER"/>
    <property type="match status" value="1"/>
</dbReference>
<dbReference type="PANTHER" id="PTHR11070:SF45">
    <property type="entry name" value="DNA 3'-5' HELICASE"/>
    <property type="match status" value="1"/>
</dbReference>
<organism evidence="7 8">
    <name type="scientific">Pseudomonas quercus</name>
    <dbReference type="NCBI Taxonomy" id="2722792"/>
    <lineage>
        <taxon>Bacteria</taxon>
        <taxon>Pseudomonadati</taxon>
        <taxon>Pseudomonadota</taxon>
        <taxon>Gammaproteobacteria</taxon>
        <taxon>Pseudomonadales</taxon>
        <taxon>Pseudomonadaceae</taxon>
        <taxon>Pseudomonas</taxon>
    </lineage>
</organism>
<dbReference type="InterPro" id="IPR000212">
    <property type="entry name" value="DNA_helicase_UvrD/REP"/>
</dbReference>
<feature type="domain" description="UvrD-like helicase ATP-binding" evidence="6">
    <location>
        <begin position="8"/>
        <end position="280"/>
    </location>
</feature>
<dbReference type="Pfam" id="PF13245">
    <property type="entry name" value="AAA_19"/>
    <property type="match status" value="1"/>
</dbReference>
<evidence type="ECO:0000256" key="3">
    <source>
        <dbReference type="ARBA" id="ARBA00022806"/>
    </source>
</evidence>
<dbReference type="PROSITE" id="PS51198">
    <property type="entry name" value="UVRD_HELICASE_ATP_BIND"/>
    <property type="match status" value="1"/>
</dbReference>
<gene>
    <name evidence="7" type="ORF">HBH25_12045</name>
</gene>
<keyword evidence="3 5" id="KW-0347">Helicase</keyword>
<dbReference type="Proteomes" id="UP000746535">
    <property type="component" value="Unassembled WGS sequence"/>
</dbReference>
<dbReference type="RefSeq" id="WP_168084157.1">
    <property type="nucleotide sequence ID" value="NZ_JAAVJI010000006.1"/>
</dbReference>
<evidence type="ECO:0000256" key="5">
    <source>
        <dbReference type="PROSITE-ProRule" id="PRU00560"/>
    </source>
</evidence>
<dbReference type="EMBL" id="JAAVJI010000006">
    <property type="protein sequence ID" value="NJP01579.1"/>
    <property type="molecule type" value="Genomic_DNA"/>
</dbReference>
<keyword evidence="2 5" id="KW-0378">Hydrolase</keyword>
<evidence type="ECO:0000313" key="8">
    <source>
        <dbReference type="Proteomes" id="UP000746535"/>
    </source>
</evidence>